<dbReference type="Gene3D" id="3.30.160.70">
    <property type="entry name" value="Methylated DNA-protein cysteine methyltransferase domain"/>
    <property type="match status" value="1"/>
</dbReference>
<feature type="non-terminal residue" evidence="4">
    <location>
        <position position="114"/>
    </location>
</feature>
<dbReference type="InterPro" id="IPR008332">
    <property type="entry name" value="MethylG_MeTrfase_N"/>
</dbReference>
<name>A0A382Z9Y9_9ZZZZ</name>
<dbReference type="CDD" id="cd06445">
    <property type="entry name" value="ATase"/>
    <property type="match status" value="1"/>
</dbReference>
<organism evidence="4">
    <name type="scientific">marine metagenome</name>
    <dbReference type="NCBI Taxonomy" id="408172"/>
    <lineage>
        <taxon>unclassified sequences</taxon>
        <taxon>metagenomes</taxon>
        <taxon>ecological metagenomes</taxon>
    </lineage>
</organism>
<dbReference type="PANTHER" id="PTHR10815">
    <property type="entry name" value="METHYLATED-DNA--PROTEIN-CYSTEINE METHYLTRANSFERASE"/>
    <property type="match status" value="1"/>
</dbReference>
<evidence type="ECO:0000313" key="4">
    <source>
        <dbReference type="EMBL" id="SVD92326.1"/>
    </source>
</evidence>
<dbReference type="AlphaFoldDB" id="A0A382Z9Y9"/>
<accession>A0A382Z9Y9</accession>
<dbReference type="EMBL" id="UINC01182230">
    <property type="protein sequence ID" value="SVD92326.1"/>
    <property type="molecule type" value="Genomic_DNA"/>
</dbReference>
<dbReference type="Pfam" id="PF01035">
    <property type="entry name" value="DNA_binding_1"/>
    <property type="match status" value="1"/>
</dbReference>
<protein>
    <recommendedName>
        <fullName evidence="5">Methylated-DNA-[protein]-cysteine S-methyltransferase DNA binding domain-containing protein</fullName>
    </recommendedName>
</protein>
<gene>
    <name evidence="4" type="ORF">METZ01_LOCUS445180</name>
</gene>
<sequence>MDSPIGELLLAGIEGVLEIIGFSEGKGVVEVRPGWQADASAFADGVLQLNEYFAGQRKVFDLELKPSGTSFQLDVLEALTHIPYGQTASYQDIANAVGRPRAVRAVGAANGRNP</sequence>
<dbReference type="SUPFAM" id="SSF46767">
    <property type="entry name" value="Methylated DNA-protein cysteine methyltransferase, C-terminal domain"/>
    <property type="match status" value="1"/>
</dbReference>
<dbReference type="Gene3D" id="1.10.10.10">
    <property type="entry name" value="Winged helix-like DNA-binding domain superfamily/Winged helix DNA-binding domain"/>
    <property type="match status" value="1"/>
</dbReference>
<feature type="domain" description="Methylguanine DNA methyltransferase ribonuclease-like" evidence="3">
    <location>
        <begin position="1"/>
        <end position="65"/>
    </location>
</feature>
<dbReference type="InterPro" id="IPR014048">
    <property type="entry name" value="MethylDNA_cys_MeTrfase_DNA-bd"/>
</dbReference>
<dbReference type="GO" id="GO:0003908">
    <property type="term" value="F:methylated-DNA-[protein]-cysteine S-methyltransferase activity"/>
    <property type="evidence" value="ECO:0007669"/>
    <property type="project" value="InterPro"/>
</dbReference>
<dbReference type="InterPro" id="IPR036631">
    <property type="entry name" value="MGMT_N_sf"/>
</dbReference>
<dbReference type="SUPFAM" id="SSF53155">
    <property type="entry name" value="Methylated DNA-protein cysteine methyltransferase domain"/>
    <property type="match status" value="1"/>
</dbReference>
<reference evidence="4" key="1">
    <citation type="submission" date="2018-05" db="EMBL/GenBank/DDBJ databases">
        <authorList>
            <person name="Lanie J.A."/>
            <person name="Ng W.-L."/>
            <person name="Kazmierczak K.M."/>
            <person name="Andrzejewski T.M."/>
            <person name="Davidsen T.M."/>
            <person name="Wayne K.J."/>
            <person name="Tettelin H."/>
            <person name="Glass J.I."/>
            <person name="Rusch D."/>
            <person name="Podicherti R."/>
            <person name="Tsui H.-C.T."/>
            <person name="Winkler M.E."/>
        </authorList>
    </citation>
    <scope>NUCLEOTIDE SEQUENCE</scope>
</reference>
<feature type="domain" description="Methylated-DNA-[protein]-cysteine S-methyltransferase DNA binding" evidence="2">
    <location>
        <begin position="71"/>
        <end position="114"/>
    </location>
</feature>
<evidence type="ECO:0008006" key="5">
    <source>
        <dbReference type="Google" id="ProtNLM"/>
    </source>
</evidence>
<evidence type="ECO:0000259" key="3">
    <source>
        <dbReference type="Pfam" id="PF02870"/>
    </source>
</evidence>
<dbReference type="GO" id="GO:0006281">
    <property type="term" value="P:DNA repair"/>
    <property type="evidence" value="ECO:0007669"/>
    <property type="project" value="InterPro"/>
</dbReference>
<evidence type="ECO:0000256" key="1">
    <source>
        <dbReference type="ARBA" id="ARBA00022763"/>
    </source>
</evidence>
<evidence type="ECO:0000259" key="2">
    <source>
        <dbReference type="Pfam" id="PF01035"/>
    </source>
</evidence>
<dbReference type="PANTHER" id="PTHR10815:SF5">
    <property type="entry name" value="METHYLATED-DNA--PROTEIN-CYSTEINE METHYLTRANSFERASE"/>
    <property type="match status" value="1"/>
</dbReference>
<proteinExistence type="predicted"/>
<dbReference type="InterPro" id="IPR036388">
    <property type="entry name" value="WH-like_DNA-bd_sf"/>
</dbReference>
<keyword evidence="1" id="KW-0227">DNA damage</keyword>
<dbReference type="NCBIfam" id="TIGR00589">
    <property type="entry name" value="ogt"/>
    <property type="match status" value="1"/>
</dbReference>
<dbReference type="Pfam" id="PF02870">
    <property type="entry name" value="Methyltransf_1N"/>
    <property type="match status" value="1"/>
</dbReference>
<dbReference type="InterPro" id="IPR036217">
    <property type="entry name" value="MethylDNA_cys_MeTrfase_DNAb"/>
</dbReference>